<proteinExistence type="predicted"/>
<keyword evidence="3" id="KW-1185">Reference proteome</keyword>
<keyword evidence="1" id="KW-1133">Transmembrane helix</keyword>
<gene>
    <name evidence="2" type="ORF">CSKR_201260</name>
</gene>
<feature type="transmembrane region" description="Helical" evidence="1">
    <location>
        <begin position="35"/>
        <end position="54"/>
    </location>
</feature>
<dbReference type="Proteomes" id="UP000286415">
    <property type="component" value="Unassembled WGS sequence"/>
</dbReference>
<keyword evidence="1" id="KW-0472">Membrane</keyword>
<name>A0A8T1MMU8_CLOSI</name>
<comment type="caution">
    <text evidence="2">The sequence shown here is derived from an EMBL/GenBank/DDBJ whole genome shotgun (WGS) entry which is preliminary data.</text>
</comment>
<reference evidence="2 3" key="1">
    <citation type="journal article" date="2018" name="Biotechnol. Adv.">
        <title>Improved genomic resources and new bioinformatic workflow for the carcinogenic parasite Clonorchis sinensis: Biotechnological implications.</title>
        <authorList>
            <person name="Wang D."/>
            <person name="Korhonen P.K."/>
            <person name="Gasser R.B."/>
            <person name="Young N.D."/>
        </authorList>
    </citation>
    <scope>NUCLEOTIDE SEQUENCE [LARGE SCALE GENOMIC DNA]</scope>
    <source>
        <strain evidence="2">Cs-k2</strain>
    </source>
</reference>
<evidence type="ECO:0000256" key="1">
    <source>
        <dbReference type="SAM" id="Phobius"/>
    </source>
</evidence>
<feature type="transmembrane region" description="Helical" evidence="1">
    <location>
        <begin position="60"/>
        <end position="77"/>
    </location>
</feature>
<dbReference type="AlphaFoldDB" id="A0A8T1MMU8"/>
<organism evidence="2 3">
    <name type="scientific">Clonorchis sinensis</name>
    <name type="common">Chinese liver fluke</name>
    <dbReference type="NCBI Taxonomy" id="79923"/>
    <lineage>
        <taxon>Eukaryota</taxon>
        <taxon>Metazoa</taxon>
        <taxon>Spiralia</taxon>
        <taxon>Lophotrochozoa</taxon>
        <taxon>Platyhelminthes</taxon>
        <taxon>Trematoda</taxon>
        <taxon>Digenea</taxon>
        <taxon>Opisthorchiida</taxon>
        <taxon>Opisthorchiata</taxon>
        <taxon>Opisthorchiidae</taxon>
        <taxon>Clonorchis</taxon>
    </lineage>
</organism>
<protein>
    <submittedName>
        <fullName evidence="2">Uncharacterized protein</fullName>
    </submittedName>
</protein>
<evidence type="ECO:0000313" key="2">
    <source>
        <dbReference type="EMBL" id="KAG5450704.1"/>
    </source>
</evidence>
<reference evidence="2 3" key="2">
    <citation type="journal article" date="2021" name="Genomics">
        <title>High-quality reference genome for Clonorchis sinensis.</title>
        <authorList>
            <person name="Young N.D."/>
            <person name="Stroehlein A.J."/>
            <person name="Kinkar L."/>
            <person name="Wang T."/>
            <person name="Sohn W.M."/>
            <person name="Chang B.C.H."/>
            <person name="Kaur P."/>
            <person name="Weisz D."/>
            <person name="Dudchenko O."/>
            <person name="Aiden E.L."/>
            <person name="Korhonen P.K."/>
            <person name="Gasser R.B."/>
        </authorList>
    </citation>
    <scope>NUCLEOTIDE SEQUENCE [LARGE SCALE GENOMIC DNA]</scope>
    <source>
        <strain evidence="2">Cs-k2</strain>
    </source>
</reference>
<sequence>MHDKSLTSTTAVFINQHLRCWVILVSRAIRFSFRFYFSLTPFYFFIAEHFYNLFFLKVHYLLHFLVYVYLFFIHICSSNDCCLVISFNQAPAFSGILVSWFESDNQLFLHSDRYCSHITDFPLTKKFSIVL</sequence>
<dbReference type="EMBL" id="NIRI02000042">
    <property type="protein sequence ID" value="KAG5450704.1"/>
    <property type="molecule type" value="Genomic_DNA"/>
</dbReference>
<evidence type="ECO:0000313" key="3">
    <source>
        <dbReference type="Proteomes" id="UP000286415"/>
    </source>
</evidence>
<accession>A0A8T1MMU8</accession>
<keyword evidence="1" id="KW-0812">Transmembrane</keyword>